<dbReference type="Proteomes" id="UP000194761">
    <property type="component" value="Unassembled WGS sequence"/>
</dbReference>
<gene>
    <name evidence="1" type="ORF">CA984_12800</name>
</gene>
<accession>A0A243RPU5</accession>
<reference evidence="1 2" key="1">
    <citation type="submission" date="2017-05" db="EMBL/GenBank/DDBJ databases">
        <title>Biotechnological potential of actinobacteria isolated from South African environments.</title>
        <authorList>
            <person name="Le Roes-Hill M."/>
            <person name="Prins A."/>
            <person name="Durrell K.A."/>
        </authorList>
    </citation>
    <scope>NUCLEOTIDE SEQUENCE [LARGE SCALE GENOMIC DNA]</scope>
    <source>
        <strain evidence="1">M26</strain>
    </source>
</reference>
<proteinExistence type="predicted"/>
<evidence type="ECO:0000313" key="1">
    <source>
        <dbReference type="EMBL" id="OUC97006.1"/>
    </source>
</evidence>
<keyword evidence="1" id="KW-0378">Hydrolase</keyword>
<organism evidence="1 2">
    <name type="scientific">Streptosporangium minutum</name>
    <dbReference type="NCBI Taxonomy" id="569862"/>
    <lineage>
        <taxon>Bacteria</taxon>
        <taxon>Bacillati</taxon>
        <taxon>Actinomycetota</taxon>
        <taxon>Actinomycetes</taxon>
        <taxon>Streptosporangiales</taxon>
        <taxon>Streptosporangiaceae</taxon>
        <taxon>Streptosporangium</taxon>
    </lineage>
</organism>
<dbReference type="Gene3D" id="1.10.30.50">
    <property type="match status" value="1"/>
</dbReference>
<keyword evidence="1" id="KW-0255">Endonuclease</keyword>
<protein>
    <submittedName>
        <fullName evidence="1">HNH endonuclease</fullName>
    </submittedName>
</protein>
<dbReference type="AlphaFoldDB" id="A0A243RPU5"/>
<evidence type="ECO:0000313" key="2">
    <source>
        <dbReference type="Proteomes" id="UP000194761"/>
    </source>
</evidence>
<keyword evidence="2" id="KW-1185">Reference proteome</keyword>
<comment type="caution">
    <text evidence="1">The sequence shown here is derived from an EMBL/GenBank/DDBJ whole genome shotgun (WGS) entry which is preliminary data.</text>
</comment>
<name>A0A243RPU5_9ACTN</name>
<keyword evidence="1" id="KW-0540">Nuclease</keyword>
<sequence>MGLDLSHWEQSARSSWRMAVLVGANTRTYKFALGAALLDAAAEGQPDILLRDLAVPYAMGLVRHLGQAPQVSQNGERGEKDFLSVAEREAAESLRLGSPTEELLAAAIQSMPEMVMRKFHNLRGEGAGVPHRFYEVTGRSHERVVLLSRELRDIAQSEQAATLRGELSARWSIVETSFAAGIGQSLIREGVAVDMTTLQITDRQRRRSVAGVTDAVIGFQHGPCLICAELITPEDTIAVDHVFPYSFMRLLRLDEQGTTPDLDAIWNLAPTHARCNGQKSNRPPTPGEMTRLAQRNEAIMQSPVPLRKTLELTLKDNKHSSSRPGEWPRFIQHVRDLL</sequence>
<dbReference type="EMBL" id="NGFP01000046">
    <property type="protein sequence ID" value="OUC97006.1"/>
    <property type="molecule type" value="Genomic_DNA"/>
</dbReference>
<dbReference type="GO" id="GO:0004519">
    <property type="term" value="F:endonuclease activity"/>
    <property type="evidence" value="ECO:0007669"/>
    <property type="project" value="UniProtKB-KW"/>
</dbReference>